<dbReference type="AlphaFoldDB" id="A0A6A6PWQ7"/>
<feature type="compositionally biased region" description="Low complexity" evidence="2">
    <location>
        <begin position="483"/>
        <end position="493"/>
    </location>
</feature>
<dbReference type="Pfam" id="PF00533">
    <property type="entry name" value="BRCT"/>
    <property type="match status" value="1"/>
</dbReference>
<feature type="domain" description="BRCT" evidence="3">
    <location>
        <begin position="3"/>
        <end position="102"/>
    </location>
</feature>
<name>A0A6A6PWQ7_9PEZI</name>
<organism evidence="4 5">
    <name type="scientific">Neohortaea acidophila</name>
    <dbReference type="NCBI Taxonomy" id="245834"/>
    <lineage>
        <taxon>Eukaryota</taxon>
        <taxon>Fungi</taxon>
        <taxon>Dikarya</taxon>
        <taxon>Ascomycota</taxon>
        <taxon>Pezizomycotina</taxon>
        <taxon>Dothideomycetes</taxon>
        <taxon>Dothideomycetidae</taxon>
        <taxon>Mycosphaerellales</taxon>
        <taxon>Teratosphaeriaceae</taxon>
        <taxon>Neohortaea</taxon>
    </lineage>
</organism>
<feature type="region of interest" description="Disordered" evidence="2">
    <location>
        <begin position="109"/>
        <end position="133"/>
    </location>
</feature>
<feature type="compositionally biased region" description="Basic and acidic residues" evidence="2">
    <location>
        <begin position="118"/>
        <end position="130"/>
    </location>
</feature>
<sequence>MGGTGKALNGCYITTLGSYQNWQPSEIARWIKNQGGRFEARVSESTTHLIVSEKEWKSQSKPIPQVLQQNGATDRKIKIVSFDWLYESLDHKTKRSEAPFRWEKIDPKSMKKTKHSMNVHEDEPVKEDSPVVRGPRNHTGMMAEVFHGSTDHFVPEQEKRRIDKEIELQKAAQEQIEREDREAKELAAKEEAKKAAEVFKKGAKKARNEIFSDNHHIYTDSTGFKFDVVLVKVDTKHNRNERWALTLQIYESNSKPYTYAMNGQFAGTGKHPSNNVLAAIGCIFPTALRVFKKEFKLRTGGVDWDRRISAAIERASRERRDRGLAVGSDVGTQKGVPVSDSAAAAATAEPDFANLPFHYHPPTLGPKGELPESEKEHLGNLRSTIGPDRGKMHSKHAEIQAWMSGANGAANRSDAHAPPQTLSDDELSLFINNLLSGGGDGDGTSDNNDCSNITATQVDANHHVTDVFDYPFNNDTDIEAHTQDNQNDDTAQQIPPETQNEVFNSFQPETQPVGETQIAQQARAEFEEAIDLPGQNDVEHGGEKGDSNPAELHLGSSLLGKRKSSPGMEDGEPAGKKAKHTDGGEAIGNGDCAEESTSSHTGGAAGSEDLLHDEGQKGGLESEMQAVDGGEMQIA</sequence>
<dbReference type="SMART" id="SM00292">
    <property type="entry name" value="BRCT"/>
    <property type="match status" value="1"/>
</dbReference>
<feature type="coiled-coil region" evidence="1">
    <location>
        <begin position="159"/>
        <end position="209"/>
    </location>
</feature>
<dbReference type="Gene3D" id="3.40.50.10190">
    <property type="entry name" value="BRCT domain"/>
    <property type="match status" value="1"/>
</dbReference>
<feature type="compositionally biased region" description="Basic and acidic residues" evidence="2">
    <location>
        <begin position="537"/>
        <end position="546"/>
    </location>
</feature>
<accession>A0A6A6PWQ7</accession>
<dbReference type="InterPro" id="IPR036420">
    <property type="entry name" value="BRCT_dom_sf"/>
</dbReference>
<feature type="region of interest" description="Disordered" evidence="2">
    <location>
        <begin position="360"/>
        <end position="395"/>
    </location>
</feature>
<dbReference type="RefSeq" id="XP_033590689.1">
    <property type="nucleotide sequence ID" value="XM_033736922.1"/>
</dbReference>
<evidence type="ECO:0000256" key="2">
    <source>
        <dbReference type="SAM" id="MobiDB-lite"/>
    </source>
</evidence>
<evidence type="ECO:0000313" key="5">
    <source>
        <dbReference type="Proteomes" id="UP000799767"/>
    </source>
</evidence>
<evidence type="ECO:0000256" key="1">
    <source>
        <dbReference type="SAM" id="Coils"/>
    </source>
</evidence>
<dbReference type="GeneID" id="54477924"/>
<reference evidence="4" key="1">
    <citation type="journal article" date="2020" name="Stud. Mycol.">
        <title>101 Dothideomycetes genomes: a test case for predicting lifestyles and emergence of pathogens.</title>
        <authorList>
            <person name="Haridas S."/>
            <person name="Albert R."/>
            <person name="Binder M."/>
            <person name="Bloem J."/>
            <person name="Labutti K."/>
            <person name="Salamov A."/>
            <person name="Andreopoulos B."/>
            <person name="Baker S."/>
            <person name="Barry K."/>
            <person name="Bills G."/>
            <person name="Bluhm B."/>
            <person name="Cannon C."/>
            <person name="Castanera R."/>
            <person name="Culley D."/>
            <person name="Daum C."/>
            <person name="Ezra D."/>
            <person name="Gonzalez J."/>
            <person name="Henrissat B."/>
            <person name="Kuo A."/>
            <person name="Liang C."/>
            <person name="Lipzen A."/>
            <person name="Lutzoni F."/>
            <person name="Magnuson J."/>
            <person name="Mondo S."/>
            <person name="Nolan M."/>
            <person name="Ohm R."/>
            <person name="Pangilinan J."/>
            <person name="Park H.-J."/>
            <person name="Ramirez L."/>
            <person name="Alfaro M."/>
            <person name="Sun H."/>
            <person name="Tritt A."/>
            <person name="Yoshinaga Y."/>
            <person name="Zwiers L.-H."/>
            <person name="Turgeon B."/>
            <person name="Goodwin S."/>
            <person name="Spatafora J."/>
            <person name="Crous P."/>
            <person name="Grigoriev I."/>
        </authorList>
    </citation>
    <scope>NUCLEOTIDE SEQUENCE</scope>
    <source>
        <strain evidence="4">CBS 113389</strain>
    </source>
</reference>
<proteinExistence type="predicted"/>
<dbReference type="OrthoDB" id="342264at2759"/>
<dbReference type="SUPFAM" id="SSF52113">
    <property type="entry name" value="BRCT domain"/>
    <property type="match status" value="1"/>
</dbReference>
<feature type="compositionally biased region" description="Basic and acidic residues" evidence="2">
    <location>
        <begin position="369"/>
        <end position="379"/>
    </location>
</feature>
<gene>
    <name evidence="4" type="ORF">BDY17DRAFT_322992</name>
</gene>
<evidence type="ECO:0000313" key="4">
    <source>
        <dbReference type="EMBL" id="KAF2484119.1"/>
    </source>
</evidence>
<feature type="region of interest" description="Disordered" evidence="2">
    <location>
        <begin position="534"/>
        <end position="635"/>
    </location>
</feature>
<keyword evidence="1" id="KW-0175">Coiled coil</keyword>
<dbReference type="PROSITE" id="PS50172">
    <property type="entry name" value="BRCT"/>
    <property type="match status" value="1"/>
</dbReference>
<evidence type="ECO:0000259" key="3">
    <source>
        <dbReference type="PROSITE" id="PS50172"/>
    </source>
</evidence>
<protein>
    <recommendedName>
        <fullName evidence="3">BRCT domain-containing protein</fullName>
    </recommendedName>
</protein>
<dbReference type="InterPro" id="IPR001357">
    <property type="entry name" value="BRCT_dom"/>
</dbReference>
<keyword evidence="5" id="KW-1185">Reference proteome</keyword>
<feature type="region of interest" description="Disordered" evidence="2">
    <location>
        <begin position="470"/>
        <end position="493"/>
    </location>
</feature>
<dbReference type="EMBL" id="MU001634">
    <property type="protein sequence ID" value="KAF2484119.1"/>
    <property type="molecule type" value="Genomic_DNA"/>
</dbReference>
<dbReference type="Proteomes" id="UP000799767">
    <property type="component" value="Unassembled WGS sequence"/>
</dbReference>
<dbReference type="CDD" id="cd00027">
    <property type="entry name" value="BRCT"/>
    <property type="match status" value="1"/>
</dbReference>